<geneLocation type="plasmid" evidence="7 8">
    <name>unnamed1</name>
</geneLocation>
<sequence length="506" mass="53274">MASHATGYDVIVVGGGTAGSVLAARLSEDEGVRVLLLEAGAAASGLPDAVATPPAWPSLVASTANWGDRTVVQDASGAPVPLPRGRGLGGSSAINAMVFARGHRSSYDSWSDHGAKNWTYDDLLPYFQRSETAVSRAPGRGTEGPLIVGPAVEPNDVLLACLAGAVEAGHRRAFDISGGLEEGFAPVDLNIVDGRRQSAADAYLLPALGRPNLHVVTDAVAHRLRFDGDRCTGVEYEADGRTHTARASGEVVLAAGTIGSAHLLLRSGIGPEKDLRAAQVEVFHPLPGVGRNLHDHPRANLVYSAQRQVPTPRNNHGEILGLLRSRPELDGPDVQIIFIDIPLPNPVAPVANGFTIGVSPMRPVSRGSLRITSANPYAPPVLDPNYFGEEEDVRAVLSGIATARRIAWSSALAEWGIEEVGPGLDAVHDQSIGDYAKKHFGSYCHPVGTCAMGEDEVSVVDSELRVRGLDGLRVADASVIPSIPSNNTNATVYAIAERAADLLRRR</sequence>
<reference evidence="7 8" key="1">
    <citation type="submission" date="2019-09" db="EMBL/GenBank/DDBJ databases">
        <title>Draft genome sequence of the Ebosin-producing strain Streptomyces sp. 139.</title>
        <authorList>
            <person name="Ai L."/>
            <person name="Geng M."/>
            <person name="Ma M."/>
            <person name="Bai L."/>
        </authorList>
    </citation>
    <scope>NUCLEOTIDE SEQUENCE [LARGE SCALE GENOMIC DNA]</scope>
    <source>
        <strain evidence="7 8">139</strain>
        <plasmid evidence="7 8">unnamed1</plasmid>
    </source>
</reference>
<feature type="domain" description="Glucose-methanol-choline oxidoreductase N-terminal" evidence="6">
    <location>
        <begin position="85"/>
        <end position="108"/>
    </location>
</feature>
<evidence type="ECO:0000313" key="7">
    <source>
        <dbReference type="EMBL" id="QER90284.1"/>
    </source>
</evidence>
<dbReference type="PANTHER" id="PTHR11552:SF147">
    <property type="entry name" value="CHOLINE DEHYDROGENASE, MITOCHONDRIAL"/>
    <property type="match status" value="1"/>
</dbReference>
<dbReference type="InterPro" id="IPR012132">
    <property type="entry name" value="GMC_OxRdtase"/>
</dbReference>
<organism evidence="7 8">
    <name type="scientific">Streptomyces tendae</name>
    <dbReference type="NCBI Taxonomy" id="1932"/>
    <lineage>
        <taxon>Bacteria</taxon>
        <taxon>Bacillati</taxon>
        <taxon>Actinomycetota</taxon>
        <taxon>Actinomycetes</taxon>
        <taxon>Kitasatosporales</taxon>
        <taxon>Streptomycetaceae</taxon>
        <taxon>Streptomyces</taxon>
    </lineage>
</organism>
<dbReference type="Pfam" id="PF05199">
    <property type="entry name" value="GMC_oxred_C"/>
    <property type="match status" value="1"/>
</dbReference>
<dbReference type="RefSeq" id="WP_150157574.1">
    <property type="nucleotide sequence ID" value="NZ_CP043960.1"/>
</dbReference>
<dbReference type="SUPFAM" id="SSF54373">
    <property type="entry name" value="FAD-linked reductases, C-terminal domain"/>
    <property type="match status" value="1"/>
</dbReference>
<name>A0ABX6A027_STRTE</name>
<dbReference type="InterPro" id="IPR000172">
    <property type="entry name" value="GMC_OxRdtase_N"/>
</dbReference>
<evidence type="ECO:0000256" key="5">
    <source>
        <dbReference type="RuleBase" id="RU003968"/>
    </source>
</evidence>
<evidence type="ECO:0000313" key="8">
    <source>
        <dbReference type="Proteomes" id="UP000324308"/>
    </source>
</evidence>
<proteinExistence type="inferred from homology"/>
<dbReference type="InterPro" id="IPR007867">
    <property type="entry name" value="GMC_OxRtase_C"/>
</dbReference>
<gene>
    <name evidence="7" type="ORF">F3L20_31705</name>
</gene>
<dbReference type="Proteomes" id="UP000324308">
    <property type="component" value="Plasmid unnamed1"/>
</dbReference>
<dbReference type="PANTHER" id="PTHR11552">
    <property type="entry name" value="GLUCOSE-METHANOL-CHOLINE GMC OXIDOREDUCTASE"/>
    <property type="match status" value="1"/>
</dbReference>
<evidence type="ECO:0000259" key="6">
    <source>
        <dbReference type="PROSITE" id="PS00623"/>
    </source>
</evidence>
<accession>A0ABX6A027</accession>
<dbReference type="PIRSF" id="PIRSF000137">
    <property type="entry name" value="Alcohol_oxidase"/>
    <property type="match status" value="1"/>
</dbReference>
<dbReference type="Gene3D" id="3.30.410.40">
    <property type="match status" value="1"/>
</dbReference>
<keyword evidence="7" id="KW-0614">Plasmid</keyword>
<dbReference type="Pfam" id="PF00732">
    <property type="entry name" value="GMC_oxred_N"/>
    <property type="match status" value="1"/>
</dbReference>
<comment type="cofactor">
    <cofactor evidence="1">
        <name>FAD</name>
        <dbReference type="ChEBI" id="CHEBI:57692"/>
    </cofactor>
</comment>
<dbReference type="SUPFAM" id="SSF51905">
    <property type="entry name" value="FAD/NAD(P)-binding domain"/>
    <property type="match status" value="1"/>
</dbReference>
<evidence type="ECO:0000256" key="4">
    <source>
        <dbReference type="ARBA" id="ARBA00022827"/>
    </source>
</evidence>
<keyword evidence="8" id="KW-1185">Reference proteome</keyword>
<dbReference type="Gene3D" id="3.50.50.60">
    <property type="entry name" value="FAD/NAD(P)-binding domain"/>
    <property type="match status" value="1"/>
</dbReference>
<evidence type="ECO:0000256" key="1">
    <source>
        <dbReference type="ARBA" id="ARBA00001974"/>
    </source>
</evidence>
<evidence type="ECO:0000256" key="2">
    <source>
        <dbReference type="ARBA" id="ARBA00010790"/>
    </source>
</evidence>
<keyword evidence="4 5" id="KW-0274">FAD</keyword>
<protein>
    <submittedName>
        <fullName evidence="7">NAD(P)-binding protein</fullName>
    </submittedName>
</protein>
<dbReference type="InterPro" id="IPR036188">
    <property type="entry name" value="FAD/NAD-bd_sf"/>
</dbReference>
<evidence type="ECO:0000256" key="3">
    <source>
        <dbReference type="ARBA" id="ARBA00022630"/>
    </source>
</evidence>
<dbReference type="EMBL" id="CP043960">
    <property type="protein sequence ID" value="QER90284.1"/>
    <property type="molecule type" value="Genomic_DNA"/>
</dbReference>
<keyword evidence="3 5" id="KW-0285">Flavoprotein</keyword>
<dbReference type="PROSITE" id="PS00623">
    <property type="entry name" value="GMC_OXRED_1"/>
    <property type="match status" value="1"/>
</dbReference>
<comment type="similarity">
    <text evidence="2 5">Belongs to the GMC oxidoreductase family.</text>
</comment>